<comment type="caution">
    <text evidence="1">The sequence shown here is derived from an EMBL/GenBank/DDBJ whole genome shotgun (WGS) entry which is preliminary data.</text>
</comment>
<accession>A0A0G1GDL3</accession>
<dbReference type="STRING" id="1618578.UV74_C0013G0090"/>
<dbReference type="EMBL" id="LCFQ01000013">
    <property type="protein sequence ID" value="KKS96968.1"/>
    <property type="molecule type" value="Genomic_DNA"/>
</dbReference>
<organism evidence="1 2">
    <name type="scientific">Candidatus Woesebacteria bacterium GW2011_GWB1_43_14</name>
    <dbReference type="NCBI Taxonomy" id="1618578"/>
    <lineage>
        <taxon>Bacteria</taxon>
        <taxon>Candidatus Woeseibacteriota</taxon>
    </lineage>
</organism>
<sequence length="106" mass="12416">MAQPKYKEYVEKMLTANTELFAAFRKIHDRYVLNPEKYQEEFNEAGREVMSVINDFEDRLCSQSERGGYGSFTTKLAEKFRAEIKKHFSEIDKVGIVVFKVPKINL</sequence>
<name>A0A0G1GDL3_9BACT</name>
<reference evidence="1 2" key="1">
    <citation type="journal article" date="2015" name="Nature">
        <title>rRNA introns, odd ribosomes, and small enigmatic genomes across a large radiation of phyla.</title>
        <authorList>
            <person name="Brown C.T."/>
            <person name="Hug L.A."/>
            <person name="Thomas B.C."/>
            <person name="Sharon I."/>
            <person name="Castelle C.J."/>
            <person name="Singh A."/>
            <person name="Wilkins M.J."/>
            <person name="Williams K.H."/>
            <person name="Banfield J.F."/>
        </authorList>
    </citation>
    <scope>NUCLEOTIDE SEQUENCE [LARGE SCALE GENOMIC DNA]</scope>
</reference>
<dbReference type="AlphaFoldDB" id="A0A0G1GDL3"/>
<gene>
    <name evidence="1" type="ORF">UV74_C0013G0090</name>
</gene>
<evidence type="ECO:0000313" key="2">
    <source>
        <dbReference type="Proteomes" id="UP000034090"/>
    </source>
</evidence>
<dbReference type="Proteomes" id="UP000034090">
    <property type="component" value="Unassembled WGS sequence"/>
</dbReference>
<proteinExistence type="predicted"/>
<protein>
    <submittedName>
        <fullName evidence="1">Uncharacterized protein</fullName>
    </submittedName>
</protein>
<evidence type="ECO:0000313" key="1">
    <source>
        <dbReference type="EMBL" id="KKS96968.1"/>
    </source>
</evidence>